<dbReference type="InterPro" id="IPR024983">
    <property type="entry name" value="CHAT_dom"/>
</dbReference>
<protein>
    <submittedName>
        <fullName evidence="2">CHAT domain-containing protein</fullName>
    </submittedName>
</protein>
<dbReference type="Proteomes" id="UP001500683">
    <property type="component" value="Unassembled WGS sequence"/>
</dbReference>
<dbReference type="RefSeq" id="WP_344947157.1">
    <property type="nucleotide sequence ID" value="NZ_BAAAZG010000018.1"/>
</dbReference>
<evidence type="ECO:0000313" key="2">
    <source>
        <dbReference type="EMBL" id="GAA4072738.1"/>
    </source>
</evidence>
<reference evidence="3" key="1">
    <citation type="journal article" date="2019" name="Int. J. Syst. Evol. Microbiol.">
        <title>The Global Catalogue of Microorganisms (GCM) 10K type strain sequencing project: providing services to taxonomists for standard genome sequencing and annotation.</title>
        <authorList>
            <consortium name="The Broad Institute Genomics Platform"/>
            <consortium name="The Broad Institute Genome Sequencing Center for Infectious Disease"/>
            <person name="Wu L."/>
            <person name="Ma J."/>
        </authorList>
    </citation>
    <scope>NUCLEOTIDE SEQUENCE [LARGE SCALE GENOMIC DNA]</scope>
    <source>
        <strain evidence="3">JCM 16702</strain>
    </source>
</reference>
<evidence type="ECO:0000259" key="1">
    <source>
        <dbReference type="Pfam" id="PF12770"/>
    </source>
</evidence>
<dbReference type="Pfam" id="PF12770">
    <property type="entry name" value="CHAT"/>
    <property type="match status" value="1"/>
</dbReference>
<gene>
    <name evidence="2" type="ORF">GCM10022214_31290</name>
</gene>
<proteinExistence type="predicted"/>
<dbReference type="SUPFAM" id="SSF48452">
    <property type="entry name" value="TPR-like"/>
    <property type="match status" value="2"/>
</dbReference>
<evidence type="ECO:0000313" key="3">
    <source>
        <dbReference type="Proteomes" id="UP001500683"/>
    </source>
</evidence>
<feature type="domain" description="CHAT" evidence="1">
    <location>
        <begin position="610"/>
        <end position="832"/>
    </location>
</feature>
<dbReference type="Gene3D" id="1.25.40.10">
    <property type="entry name" value="Tetratricopeptide repeat domain"/>
    <property type="match status" value="1"/>
</dbReference>
<organism evidence="2 3">
    <name type="scientific">Actinomadura miaoliensis</name>
    <dbReference type="NCBI Taxonomy" id="430685"/>
    <lineage>
        <taxon>Bacteria</taxon>
        <taxon>Bacillati</taxon>
        <taxon>Actinomycetota</taxon>
        <taxon>Actinomycetes</taxon>
        <taxon>Streptosporangiales</taxon>
        <taxon>Thermomonosporaceae</taxon>
        <taxon>Actinomadura</taxon>
    </lineage>
</organism>
<dbReference type="EMBL" id="BAAAZG010000018">
    <property type="protein sequence ID" value="GAA4072738.1"/>
    <property type="molecule type" value="Genomic_DNA"/>
</dbReference>
<sequence length="848" mass="89352">MNDLLRLAASEPARAYVTALAALQTHDDAAARVTALRAAAVAAKELGRLGEGIELLTTALHTAVGLPYQEAQVRMTLVGLLAARGDLAGALDAAERAAPFLEGTDAERLTANRACALARAGRLDEALDAIPLLRSGRDPAALAGLLTNLGLARALRGELDAAETVLAEAVDVAARAGLRHQAAMARVNLAFVVSRRGDVPLALHLYGVAETDLTGERLAQARLDRAETLIAAGLPGEARPLLEKTLADVARRGYACDAADGLLLLAHAELADGEPERAVATAERARAAFAAQERPGWTLPAEHLLVRARWAGGDRSAVFLRSAAATAERLARGGWAEAAAEAWIISARLSMELGRPPRALPAGIECARGRGPAALRVAAWHATALDRWARGDRRGTAAAVWAGLRVVAEHAETMSALDLRAHVTGLGDELAAFGLRLARSARELLLAEERRRAVARRPVAVRPPRDPSRAAALVELRAASAAHAAATADGALPPDELAASAERLSRLERALQSMTRAKPPAARTPCWDPAEVPLALMRLPDALGDRALLELVRIDDELHAVTFTEGRCRRRRLGPYGTVERDVHLVRFALRRLVMADGPDEAAESGLAQAAQRIQSVVLEPLEHALGQRELVIAPTAMLHGLPWAVLPMLAERPFTVVPSAAAWLRARESSRARARRVVLVAGPRLEHAAAEVLALARLYPDATVMTGSAARVDDVRQALDGADLTHLAAHGYFRRGNALLSHLELSDGPLMGYDLQDLDRPPATIVLSGCDTGRSDAGDAVTGLAGVLLGAGTATVIASVAPVGDRAARDAMIDFHVRLHRGLPPASALAAVPRTPGTAGFQCFGAG</sequence>
<comment type="caution">
    <text evidence="2">The sequence shown here is derived from an EMBL/GenBank/DDBJ whole genome shotgun (WGS) entry which is preliminary data.</text>
</comment>
<accession>A0ABP7VR49</accession>
<dbReference type="InterPro" id="IPR011990">
    <property type="entry name" value="TPR-like_helical_dom_sf"/>
</dbReference>
<keyword evidence="3" id="KW-1185">Reference proteome</keyword>
<name>A0ABP7VR49_9ACTN</name>